<proteinExistence type="predicted"/>
<dbReference type="AlphaFoldDB" id="A0AAN8BB16"/>
<gene>
    <name evidence="2" type="ORF">CesoFtcFv8_022517</name>
</gene>
<sequence>MKRAAVTSRRFTCHETLAGPFPLRTRQKRVSPEQRKQEADGGGRAAWRRAPGFRVAVPWLHSDLFRSARLTQHRLSLSVAWLQTGQACAERTLYWDALNDIF</sequence>
<feature type="region of interest" description="Disordered" evidence="1">
    <location>
        <begin position="24"/>
        <end position="45"/>
    </location>
</feature>
<protein>
    <submittedName>
        <fullName evidence="2">Uncharacterized protein</fullName>
    </submittedName>
</protein>
<reference evidence="2 3" key="1">
    <citation type="journal article" date="2023" name="Mol. Biol. Evol.">
        <title>Genomics of Secondarily Temperate Adaptation in the Only Non-Antarctic Icefish.</title>
        <authorList>
            <person name="Rivera-Colon A.G."/>
            <person name="Rayamajhi N."/>
            <person name="Minhas B.F."/>
            <person name="Madrigal G."/>
            <person name="Bilyk K.T."/>
            <person name="Yoon V."/>
            <person name="Hune M."/>
            <person name="Gregory S."/>
            <person name="Cheng C.H.C."/>
            <person name="Catchen J.M."/>
        </authorList>
    </citation>
    <scope>NUCLEOTIDE SEQUENCE [LARGE SCALE GENOMIC DNA]</scope>
    <source>
        <strain evidence="2">JC2023a</strain>
    </source>
</reference>
<dbReference type="Proteomes" id="UP001335648">
    <property type="component" value="Unassembled WGS sequence"/>
</dbReference>
<dbReference type="EMBL" id="JAULUE010002063">
    <property type="protein sequence ID" value="KAK5881755.1"/>
    <property type="molecule type" value="Genomic_DNA"/>
</dbReference>
<keyword evidence="3" id="KW-1185">Reference proteome</keyword>
<evidence type="ECO:0000313" key="3">
    <source>
        <dbReference type="Proteomes" id="UP001335648"/>
    </source>
</evidence>
<evidence type="ECO:0000256" key="1">
    <source>
        <dbReference type="SAM" id="MobiDB-lite"/>
    </source>
</evidence>
<accession>A0AAN8BB16</accession>
<evidence type="ECO:0000313" key="2">
    <source>
        <dbReference type="EMBL" id="KAK5881755.1"/>
    </source>
</evidence>
<name>A0AAN8BB16_9TELE</name>
<organism evidence="2 3">
    <name type="scientific">Champsocephalus esox</name>
    <name type="common">pike icefish</name>
    <dbReference type="NCBI Taxonomy" id="159716"/>
    <lineage>
        <taxon>Eukaryota</taxon>
        <taxon>Metazoa</taxon>
        <taxon>Chordata</taxon>
        <taxon>Craniata</taxon>
        <taxon>Vertebrata</taxon>
        <taxon>Euteleostomi</taxon>
        <taxon>Actinopterygii</taxon>
        <taxon>Neopterygii</taxon>
        <taxon>Teleostei</taxon>
        <taxon>Neoteleostei</taxon>
        <taxon>Acanthomorphata</taxon>
        <taxon>Eupercaria</taxon>
        <taxon>Perciformes</taxon>
        <taxon>Notothenioidei</taxon>
        <taxon>Channichthyidae</taxon>
        <taxon>Champsocephalus</taxon>
    </lineage>
</organism>
<feature type="compositionally biased region" description="Basic and acidic residues" evidence="1">
    <location>
        <begin position="30"/>
        <end position="41"/>
    </location>
</feature>
<comment type="caution">
    <text evidence="2">The sequence shown here is derived from an EMBL/GenBank/DDBJ whole genome shotgun (WGS) entry which is preliminary data.</text>
</comment>